<evidence type="ECO:0000256" key="5">
    <source>
        <dbReference type="ARBA" id="ARBA00023128"/>
    </source>
</evidence>
<feature type="compositionally biased region" description="Basic residues" evidence="9">
    <location>
        <begin position="78"/>
        <end position="98"/>
    </location>
</feature>
<reference evidence="11" key="2">
    <citation type="submission" date="2025-09" db="UniProtKB">
        <authorList>
            <consortium name="Ensembl"/>
        </authorList>
    </citation>
    <scope>IDENTIFICATION</scope>
</reference>
<dbReference type="PANTHER" id="PTHR12934:SF11">
    <property type="entry name" value="LARGE RIBOSOMAL SUBUNIT PROTEIN UL15M"/>
    <property type="match status" value="1"/>
</dbReference>
<evidence type="ECO:0000256" key="1">
    <source>
        <dbReference type="ARBA" id="ARBA00004173"/>
    </source>
</evidence>
<dbReference type="AlphaFoldDB" id="A0A8B9VUG1"/>
<evidence type="ECO:0000256" key="8">
    <source>
        <dbReference type="ARBA" id="ARBA00035423"/>
    </source>
</evidence>
<dbReference type="PANTHER" id="PTHR12934">
    <property type="entry name" value="50S RIBOSOMAL PROTEIN L15"/>
    <property type="match status" value="1"/>
</dbReference>
<evidence type="ECO:0000256" key="6">
    <source>
        <dbReference type="ARBA" id="ARBA00023274"/>
    </source>
</evidence>
<dbReference type="InterPro" id="IPR030878">
    <property type="entry name" value="Ribosomal_uL15"/>
</dbReference>
<dbReference type="GO" id="GO:0006412">
    <property type="term" value="P:translation"/>
    <property type="evidence" value="ECO:0007669"/>
    <property type="project" value="InterPro"/>
</dbReference>
<name>A0A8B9VUG1_9AVES</name>
<dbReference type="InterPro" id="IPR021131">
    <property type="entry name" value="Ribosomal_uL15/eL18"/>
</dbReference>
<keyword evidence="12" id="KW-1185">Reference proteome</keyword>
<dbReference type="Pfam" id="PF00828">
    <property type="entry name" value="Ribosomal_L27A"/>
    <property type="match status" value="1"/>
</dbReference>
<reference evidence="11" key="1">
    <citation type="submission" date="2025-08" db="UniProtKB">
        <authorList>
            <consortium name="Ensembl"/>
        </authorList>
    </citation>
    <scope>IDENTIFICATION</scope>
</reference>
<keyword evidence="6" id="KW-0687">Ribonucleoprotein</keyword>
<protein>
    <recommendedName>
        <fullName evidence="7">Large ribosomal subunit protein uL15m</fullName>
    </recommendedName>
    <alternativeName>
        <fullName evidence="8">39S ribosomal protein L15, mitochondrial</fullName>
    </alternativeName>
</protein>
<dbReference type="SUPFAM" id="SSF52080">
    <property type="entry name" value="Ribosomal proteins L15p and L18e"/>
    <property type="match status" value="1"/>
</dbReference>
<dbReference type="GO" id="GO:0005762">
    <property type="term" value="C:mitochondrial large ribosomal subunit"/>
    <property type="evidence" value="ECO:0007669"/>
    <property type="project" value="TreeGrafter"/>
</dbReference>
<keyword evidence="4" id="KW-0689">Ribosomal protein</keyword>
<feature type="domain" description="Large ribosomal subunit protein uL15/eL18" evidence="10">
    <location>
        <begin position="141"/>
        <end position="221"/>
    </location>
</feature>
<organism evidence="11 12">
    <name type="scientific">Anas zonorhyncha</name>
    <name type="common">Eastern spot-billed duck</name>
    <dbReference type="NCBI Taxonomy" id="75864"/>
    <lineage>
        <taxon>Eukaryota</taxon>
        <taxon>Metazoa</taxon>
        <taxon>Chordata</taxon>
        <taxon>Craniata</taxon>
        <taxon>Vertebrata</taxon>
        <taxon>Euteleostomi</taxon>
        <taxon>Archelosauria</taxon>
        <taxon>Archosauria</taxon>
        <taxon>Dinosauria</taxon>
        <taxon>Saurischia</taxon>
        <taxon>Theropoda</taxon>
        <taxon>Coelurosauria</taxon>
        <taxon>Aves</taxon>
        <taxon>Neognathae</taxon>
        <taxon>Galloanserae</taxon>
        <taxon>Anseriformes</taxon>
        <taxon>Anatidae</taxon>
        <taxon>Anatinae</taxon>
        <taxon>Anas</taxon>
    </lineage>
</organism>
<dbReference type="Proteomes" id="UP000694549">
    <property type="component" value="Unplaced"/>
</dbReference>
<accession>A0A8B9VUG1</accession>
<evidence type="ECO:0000256" key="4">
    <source>
        <dbReference type="ARBA" id="ARBA00022980"/>
    </source>
</evidence>
<dbReference type="Ensembl" id="ENSAZOT00000030684.1">
    <property type="protein sequence ID" value="ENSAZOP00000028660.1"/>
    <property type="gene ID" value="ENSAZOG00000018042.1"/>
</dbReference>
<dbReference type="GO" id="GO:0003735">
    <property type="term" value="F:structural constituent of ribosome"/>
    <property type="evidence" value="ECO:0007669"/>
    <property type="project" value="InterPro"/>
</dbReference>
<dbReference type="InterPro" id="IPR036227">
    <property type="entry name" value="Ribosomal_uL15/eL18_sf"/>
</dbReference>
<dbReference type="Gene3D" id="3.100.10.10">
    <property type="match status" value="1"/>
</dbReference>
<feature type="region of interest" description="Disordered" evidence="9">
    <location>
        <begin position="69"/>
        <end position="112"/>
    </location>
</feature>
<evidence type="ECO:0000313" key="12">
    <source>
        <dbReference type="Proteomes" id="UP000694549"/>
    </source>
</evidence>
<dbReference type="HAMAP" id="MF_01341">
    <property type="entry name" value="Ribosomal_uL15"/>
    <property type="match status" value="1"/>
</dbReference>
<sequence length="342" mass="38304">MSGPRCPARAPALEEGGGGEARQCCAARFAAAAVKQLPRQRRCRPRAGMSGPGGSRALELLRSLPKVSLANLRPSPGSKKKEKRRGRGRYGGRKCGRGHKGERQRGNRPRLGFEGGQTPFYLAIPKYGFNEGHSFRRQYQPLSLQKLQYLIDLGRVDPTQPIDLTQLTNARGVTVQPLKRDYGVQLVEEGADIFSAKVNIEVQRASELAIATIEKNGGVITTSFYDPRSLEILIKPVLFFLRGQPIPKRMLPPEDLVRYYTDANNRGYLADPSKVEEARLELAKKYGYSLPDITKDELFKMLSTRKDPRQIFFGLAPGWIVNMADKKILKPTDERLLKYYSS</sequence>
<proteinExistence type="inferred from homology"/>
<dbReference type="InterPro" id="IPR005749">
    <property type="entry name" value="Ribosomal_uL15_bac-type"/>
</dbReference>
<comment type="similarity">
    <text evidence="2">Belongs to the universal ribosomal protein uL15 family.</text>
</comment>
<dbReference type="NCBIfam" id="TIGR01071">
    <property type="entry name" value="rplO_bact"/>
    <property type="match status" value="1"/>
</dbReference>
<evidence type="ECO:0000256" key="3">
    <source>
        <dbReference type="ARBA" id="ARBA00022946"/>
    </source>
</evidence>
<evidence type="ECO:0000256" key="2">
    <source>
        <dbReference type="ARBA" id="ARBA00007320"/>
    </source>
</evidence>
<keyword evidence="5" id="KW-0496">Mitochondrion</keyword>
<keyword evidence="3" id="KW-0809">Transit peptide</keyword>
<evidence type="ECO:0000259" key="10">
    <source>
        <dbReference type="Pfam" id="PF00828"/>
    </source>
</evidence>
<dbReference type="FunFam" id="3.100.10.10:FF:000006">
    <property type="entry name" value="39S ribosomal protein L15, mitochondrial"/>
    <property type="match status" value="1"/>
</dbReference>
<evidence type="ECO:0000313" key="11">
    <source>
        <dbReference type="Ensembl" id="ENSAZOP00000028660.1"/>
    </source>
</evidence>
<evidence type="ECO:0000256" key="7">
    <source>
        <dbReference type="ARBA" id="ARBA00035299"/>
    </source>
</evidence>
<evidence type="ECO:0000256" key="9">
    <source>
        <dbReference type="SAM" id="MobiDB-lite"/>
    </source>
</evidence>
<comment type="subcellular location">
    <subcellularLocation>
        <location evidence="1">Mitochondrion</location>
    </subcellularLocation>
</comment>